<organism evidence="2">
    <name type="scientific">Arundo donax</name>
    <name type="common">Giant reed</name>
    <name type="synonym">Donax arundinaceus</name>
    <dbReference type="NCBI Taxonomy" id="35708"/>
    <lineage>
        <taxon>Eukaryota</taxon>
        <taxon>Viridiplantae</taxon>
        <taxon>Streptophyta</taxon>
        <taxon>Embryophyta</taxon>
        <taxon>Tracheophyta</taxon>
        <taxon>Spermatophyta</taxon>
        <taxon>Magnoliopsida</taxon>
        <taxon>Liliopsida</taxon>
        <taxon>Poales</taxon>
        <taxon>Poaceae</taxon>
        <taxon>PACMAD clade</taxon>
        <taxon>Arundinoideae</taxon>
        <taxon>Arundineae</taxon>
        <taxon>Arundo</taxon>
    </lineage>
</organism>
<accession>A0A0A9DC93</accession>
<reference evidence="2" key="2">
    <citation type="journal article" date="2015" name="Data Brief">
        <title>Shoot transcriptome of the giant reed, Arundo donax.</title>
        <authorList>
            <person name="Barrero R.A."/>
            <person name="Guerrero F.D."/>
            <person name="Moolhuijzen P."/>
            <person name="Goolsby J.A."/>
            <person name="Tidwell J."/>
            <person name="Bellgard S.E."/>
            <person name="Bellgard M.I."/>
        </authorList>
    </citation>
    <scope>NUCLEOTIDE SEQUENCE</scope>
    <source>
        <tissue evidence="2">Shoot tissue taken approximately 20 cm above the soil surface</tissue>
    </source>
</reference>
<keyword evidence="1" id="KW-0472">Membrane</keyword>
<proteinExistence type="predicted"/>
<keyword evidence="1" id="KW-0812">Transmembrane</keyword>
<dbReference type="EMBL" id="GBRH01216518">
    <property type="protein sequence ID" value="JAD81377.1"/>
    <property type="molecule type" value="Transcribed_RNA"/>
</dbReference>
<reference evidence="2" key="1">
    <citation type="submission" date="2014-09" db="EMBL/GenBank/DDBJ databases">
        <authorList>
            <person name="Magalhaes I.L.F."/>
            <person name="Oliveira U."/>
            <person name="Santos F.R."/>
            <person name="Vidigal T.H.D.A."/>
            <person name="Brescovit A.D."/>
            <person name="Santos A.J."/>
        </authorList>
    </citation>
    <scope>NUCLEOTIDE SEQUENCE</scope>
    <source>
        <tissue evidence="2">Shoot tissue taken approximately 20 cm above the soil surface</tissue>
    </source>
</reference>
<feature type="transmembrane region" description="Helical" evidence="1">
    <location>
        <begin position="50"/>
        <end position="75"/>
    </location>
</feature>
<dbReference type="AlphaFoldDB" id="A0A0A9DC93"/>
<protein>
    <submittedName>
        <fullName evidence="2">Uncharacterized protein</fullName>
    </submittedName>
</protein>
<evidence type="ECO:0000313" key="2">
    <source>
        <dbReference type="EMBL" id="JAD81377.1"/>
    </source>
</evidence>
<keyword evidence="1" id="KW-1133">Transmembrane helix</keyword>
<sequence length="77" mass="9055">MCYICLKCGNLQIIKLWNIYVSPESIFFYEKDIESFSSEKRRGSSCDMRGLCFVFMFCVCLWILADITLLSMFLVKL</sequence>
<name>A0A0A9DC93_ARUDO</name>
<evidence type="ECO:0000256" key="1">
    <source>
        <dbReference type="SAM" id="Phobius"/>
    </source>
</evidence>